<organism evidence="2">
    <name type="scientific">Eiseniibacteriota bacterium</name>
    <dbReference type="NCBI Taxonomy" id="2212470"/>
    <lineage>
        <taxon>Bacteria</taxon>
        <taxon>Candidatus Eiseniibacteriota</taxon>
    </lineage>
</organism>
<keyword evidence="1" id="KW-0732">Signal</keyword>
<reference evidence="2" key="1">
    <citation type="journal article" date="2020" name="mSystems">
        <title>Genome- and Community-Level Interaction Insights into Carbon Utilization and Element Cycling Functions of Hydrothermarchaeota in Hydrothermal Sediment.</title>
        <authorList>
            <person name="Zhou Z."/>
            <person name="Liu Y."/>
            <person name="Xu W."/>
            <person name="Pan J."/>
            <person name="Luo Z.H."/>
            <person name="Li M."/>
        </authorList>
    </citation>
    <scope>NUCLEOTIDE SEQUENCE [LARGE SCALE GENOMIC DNA]</scope>
    <source>
        <strain evidence="2">SpSt-1233</strain>
    </source>
</reference>
<gene>
    <name evidence="2" type="ORF">ENO08_02250</name>
</gene>
<name>A0A7V2F2X4_UNCEI</name>
<sequence>MKRCIFVLFVIMLLGVSAYAQKPVQVLGPGLNSGRTPFHQNFDRTLSADTVYTLTGLYYVDSTYSMTIPPGTVVQGDTAATLIVSRGAKIFARGSAQAPIVFTSLKNPGVRGPGDWGGVIILGKAPCNKV</sequence>
<feature type="non-terminal residue" evidence="2">
    <location>
        <position position="130"/>
    </location>
</feature>
<dbReference type="PANTHER" id="PTHR41339:SF1">
    <property type="entry name" value="SECRETED PROTEIN"/>
    <property type="match status" value="1"/>
</dbReference>
<protein>
    <submittedName>
        <fullName evidence="2">Uncharacterized protein</fullName>
    </submittedName>
</protein>
<proteinExistence type="predicted"/>
<accession>A0A7V2F2X4</accession>
<dbReference type="PANTHER" id="PTHR41339">
    <property type="entry name" value="LIPL48"/>
    <property type="match status" value="1"/>
</dbReference>
<feature type="signal peptide" evidence="1">
    <location>
        <begin position="1"/>
        <end position="20"/>
    </location>
</feature>
<evidence type="ECO:0000313" key="2">
    <source>
        <dbReference type="EMBL" id="HER43265.1"/>
    </source>
</evidence>
<dbReference type="EMBL" id="DSEC01000159">
    <property type="protein sequence ID" value="HER43265.1"/>
    <property type="molecule type" value="Genomic_DNA"/>
</dbReference>
<evidence type="ECO:0000256" key="1">
    <source>
        <dbReference type="SAM" id="SignalP"/>
    </source>
</evidence>
<dbReference type="AlphaFoldDB" id="A0A7V2F2X4"/>
<dbReference type="Proteomes" id="UP000886069">
    <property type="component" value="Unassembled WGS sequence"/>
</dbReference>
<comment type="caution">
    <text evidence="2">The sequence shown here is derived from an EMBL/GenBank/DDBJ whole genome shotgun (WGS) entry which is preliminary data.</text>
</comment>
<feature type="chain" id="PRO_5031024830" evidence="1">
    <location>
        <begin position="21"/>
        <end position="130"/>
    </location>
</feature>